<dbReference type="EMBL" id="PGTM01000018">
    <property type="protein sequence ID" value="PJF37027.1"/>
    <property type="molecule type" value="Genomic_DNA"/>
</dbReference>
<evidence type="ECO:0000313" key="4">
    <source>
        <dbReference type="EMBL" id="PJF42722.1"/>
    </source>
</evidence>
<reference evidence="5 6" key="1">
    <citation type="submission" date="2017-11" db="EMBL/GenBank/DDBJ databases">
        <title>Evolution of Phototrophy in the Chloroflexi Phylum Driven by Horizontal Gene Transfer.</title>
        <authorList>
            <person name="Ward L.M."/>
            <person name="Hemp J."/>
            <person name="Shih P.M."/>
            <person name="Mcglynn S.E."/>
            <person name="Fischer W."/>
        </authorList>
    </citation>
    <scope>NUCLEOTIDE SEQUENCE [LARGE SCALE GENOMIC DNA]</scope>
    <source>
        <strain evidence="4">CP1_1M</strain>
        <strain evidence="3">JP3_13</strain>
    </source>
</reference>
<evidence type="ECO:0000313" key="3">
    <source>
        <dbReference type="EMBL" id="PJF37027.1"/>
    </source>
</evidence>
<comment type="caution">
    <text evidence="3">The sequence shown here is derived from an EMBL/GenBank/DDBJ whole genome shotgun (WGS) entry which is preliminary data.</text>
</comment>
<keyword evidence="2" id="KW-1133">Transmembrane helix</keyword>
<dbReference type="PROSITE" id="PS50005">
    <property type="entry name" value="TPR"/>
    <property type="match status" value="2"/>
</dbReference>
<proteinExistence type="predicted"/>
<dbReference type="Gene3D" id="1.25.40.10">
    <property type="entry name" value="Tetratricopeptide repeat domain"/>
    <property type="match status" value="2"/>
</dbReference>
<dbReference type="Pfam" id="PF13432">
    <property type="entry name" value="TPR_16"/>
    <property type="match status" value="2"/>
</dbReference>
<dbReference type="Proteomes" id="UP000229681">
    <property type="component" value="Unassembled WGS sequence"/>
</dbReference>
<dbReference type="PANTHER" id="PTHR12558:SF13">
    <property type="entry name" value="CELL DIVISION CYCLE PROTEIN 27 HOMOLOG"/>
    <property type="match status" value="1"/>
</dbReference>
<dbReference type="SMART" id="SM00028">
    <property type="entry name" value="TPR"/>
    <property type="match status" value="5"/>
</dbReference>
<dbReference type="InterPro" id="IPR019734">
    <property type="entry name" value="TPR_rpt"/>
</dbReference>
<dbReference type="SUPFAM" id="SSF48452">
    <property type="entry name" value="TPR-like"/>
    <property type="match status" value="1"/>
</dbReference>
<keyword evidence="1" id="KW-0802">TPR repeat</keyword>
<keyword evidence="2" id="KW-0812">Transmembrane</keyword>
<feature type="repeat" description="TPR" evidence="1">
    <location>
        <begin position="296"/>
        <end position="329"/>
    </location>
</feature>
<dbReference type="PANTHER" id="PTHR12558">
    <property type="entry name" value="CELL DIVISION CYCLE 16,23,27"/>
    <property type="match status" value="1"/>
</dbReference>
<accession>A0A2M8PHK5</accession>
<feature type="transmembrane region" description="Helical" evidence="2">
    <location>
        <begin position="21"/>
        <end position="41"/>
    </location>
</feature>
<keyword evidence="2" id="KW-0472">Membrane</keyword>
<name>A0A2M8PHK5_9CHLR</name>
<dbReference type="EMBL" id="PGTL01000010">
    <property type="protein sequence ID" value="PJF42722.1"/>
    <property type="molecule type" value="Genomic_DNA"/>
</dbReference>
<dbReference type="Pfam" id="PF14559">
    <property type="entry name" value="TPR_19"/>
    <property type="match status" value="1"/>
</dbReference>
<gene>
    <name evidence="3" type="ORF">CUN49_02435</name>
    <name evidence="4" type="ORF">CUN50_03010</name>
</gene>
<dbReference type="AlphaFoldDB" id="A0A2M8PHK5"/>
<organism evidence="3 6">
    <name type="scientific">Candidatus Thermofonsia Clade 1 bacterium</name>
    <dbReference type="NCBI Taxonomy" id="2364210"/>
    <lineage>
        <taxon>Bacteria</taxon>
        <taxon>Bacillati</taxon>
        <taxon>Chloroflexota</taxon>
        <taxon>Candidatus Thermofontia</taxon>
        <taxon>Candidatus Thermofonsia Clade 1</taxon>
    </lineage>
</organism>
<dbReference type="InterPro" id="IPR011990">
    <property type="entry name" value="TPR-like_helical_dom_sf"/>
</dbReference>
<feature type="repeat" description="TPR" evidence="1">
    <location>
        <begin position="148"/>
        <end position="181"/>
    </location>
</feature>
<protein>
    <submittedName>
        <fullName evidence="3">Uncharacterized protein</fullName>
    </submittedName>
</protein>
<evidence type="ECO:0000313" key="6">
    <source>
        <dbReference type="Proteomes" id="UP000229681"/>
    </source>
</evidence>
<evidence type="ECO:0000313" key="5">
    <source>
        <dbReference type="Proteomes" id="UP000228947"/>
    </source>
</evidence>
<evidence type="ECO:0000256" key="1">
    <source>
        <dbReference type="PROSITE-ProRule" id="PRU00339"/>
    </source>
</evidence>
<sequence length="427" mass="47463">MYLRTPKRYTAKGKRRYLLNLRWLWLYILFPIVLIPLLLIWNAREAVSQRLGDWASRNIRIQLNPPTPTPTVPAADLRVRYISYMQAGNVNNAIAALWSLGDLAPNDVQLFATLTRIIALRGDPDDKARHAEVLRAATAALNADPESAEGWIMSGLAYNNSGKPQLALPYLLRARDLEPRNPMLLAVLADTYDDLDRPEEAARYAEEAIELAKTNNPIDVTALAYAYVVQGNVLSRSSGAEAIRAYEEAWRVAQSDPSAPRGYIAQWIAGYYLNRADSDKAISILQEAFNRDKDDPINPYLLGRIYLNRGDPNQARTYLERCRDIDPKQIKCLRWLGTVLYRAQNYQRAAEVALQAIDYGSQDPAAYLVAGLSLSLLNRCSEALPLLREGARLDANGALASQFQDGLRQCGGNLPAAPPIATQPSGS</sequence>
<dbReference type="Proteomes" id="UP000228947">
    <property type="component" value="Unassembled WGS sequence"/>
</dbReference>
<evidence type="ECO:0000256" key="2">
    <source>
        <dbReference type="SAM" id="Phobius"/>
    </source>
</evidence>